<dbReference type="InterPro" id="IPR002716">
    <property type="entry name" value="PIN_dom"/>
</dbReference>
<dbReference type="RefSeq" id="WP_023496268.1">
    <property type="nucleotide sequence ID" value="NZ_AYLO01000139.1"/>
</dbReference>
<dbReference type="CDD" id="cd18686">
    <property type="entry name" value="PIN_VapC-like"/>
    <property type="match status" value="1"/>
</dbReference>
<evidence type="ECO:0000313" key="2">
    <source>
        <dbReference type="EMBL" id="ESS68189.1"/>
    </source>
</evidence>
<dbReference type="STRING" id="1116472.MGMO_152c00170"/>
<dbReference type="Gene3D" id="3.40.50.1010">
    <property type="entry name" value="5'-nuclease"/>
    <property type="match status" value="1"/>
</dbReference>
<accession>V5BK88</accession>
<evidence type="ECO:0000259" key="1">
    <source>
        <dbReference type="Pfam" id="PF01850"/>
    </source>
</evidence>
<reference evidence="2 3" key="1">
    <citation type="journal article" date="2013" name="Genome Announc.">
        <title>Draft Genome Sequence of the Methanotrophic Gammaproteobacterium Methyloglobulus morosus DSM 22980 Strain KoM1.</title>
        <authorList>
            <person name="Poehlein A."/>
            <person name="Deutzmann J.S."/>
            <person name="Daniel R."/>
            <person name="Simeonova D.D."/>
        </authorList>
    </citation>
    <scope>NUCLEOTIDE SEQUENCE [LARGE SCALE GENOMIC DNA]</scope>
    <source>
        <strain evidence="2 3">KoM1</strain>
    </source>
</reference>
<keyword evidence="3" id="KW-1185">Reference proteome</keyword>
<dbReference type="Proteomes" id="UP000017842">
    <property type="component" value="Unassembled WGS sequence"/>
</dbReference>
<dbReference type="AlphaFoldDB" id="V5BK88"/>
<proteinExistence type="predicted"/>
<protein>
    <recommendedName>
        <fullName evidence="1">PIN domain-containing protein</fullName>
    </recommendedName>
</protein>
<gene>
    <name evidence="2" type="ORF">MGMO_152c00170</name>
</gene>
<dbReference type="PATRIC" id="fig|1116472.3.peg.3654"/>
<dbReference type="Pfam" id="PF01850">
    <property type="entry name" value="PIN"/>
    <property type="match status" value="1"/>
</dbReference>
<dbReference type="SUPFAM" id="SSF88723">
    <property type="entry name" value="PIN domain-like"/>
    <property type="match status" value="1"/>
</dbReference>
<evidence type="ECO:0000313" key="3">
    <source>
        <dbReference type="Proteomes" id="UP000017842"/>
    </source>
</evidence>
<dbReference type="eggNOG" id="COG1848">
    <property type="taxonomic scope" value="Bacteria"/>
</dbReference>
<dbReference type="InterPro" id="IPR029060">
    <property type="entry name" value="PIN-like_dom_sf"/>
</dbReference>
<feature type="domain" description="PIN" evidence="1">
    <location>
        <begin position="24"/>
        <end position="134"/>
    </location>
</feature>
<dbReference type="EMBL" id="AYLO01000139">
    <property type="protein sequence ID" value="ESS68189.1"/>
    <property type="molecule type" value="Genomic_DNA"/>
</dbReference>
<organism evidence="2 3">
    <name type="scientific">Methyloglobulus morosus KoM1</name>
    <dbReference type="NCBI Taxonomy" id="1116472"/>
    <lineage>
        <taxon>Bacteria</taxon>
        <taxon>Pseudomonadati</taxon>
        <taxon>Pseudomonadota</taxon>
        <taxon>Gammaproteobacteria</taxon>
        <taxon>Methylococcales</taxon>
        <taxon>Methylococcaceae</taxon>
        <taxon>Methyloglobulus</taxon>
    </lineage>
</organism>
<sequence length="145" mass="16051">MLTLRILGTVTTVFNIPGAELVRVVDTSIWIEWLIDSTLKQAIVEAFPETAQCIVPTIVQLELDKWLTREVGESEADQVIAYTQNCVVAVLDTKIALQAADLHRQFKLATADAIVYATALAYGADLLTCDAHFEGLPNVIFIRKY</sequence>
<name>V5BK88_9GAMM</name>
<comment type="caution">
    <text evidence="2">The sequence shown here is derived from an EMBL/GenBank/DDBJ whole genome shotgun (WGS) entry which is preliminary data.</text>
</comment>